<evidence type="ECO:0000259" key="2">
    <source>
        <dbReference type="Pfam" id="PF04945"/>
    </source>
</evidence>
<evidence type="ECO:0000313" key="4">
    <source>
        <dbReference type="Proteomes" id="UP000613030"/>
    </source>
</evidence>
<dbReference type="EMBL" id="JAERRB010000003">
    <property type="protein sequence ID" value="MBL0741925.1"/>
    <property type="molecule type" value="Genomic_DNA"/>
</dbReference>
<proteinExistence type="predicted"/>
<dbReference type="RefSeq" id="WP_202009550.1">
    <property type="nucleotide sequence ID" value="NZ_JAERRB010000003.1"/>
</dbReference>
<comment type="caution">
    <text evidence="3">The sequence shown here is derived from an EMBL/GenBank/DDBJ whole genome shotgun (WGS) entry which is preliminary data.</text>
</comment>
<keyword evidence="1" id="KW-0732">Signal</keyword>
<protein>
    <submittedName>
        <fullName evidence="3">YHS domain-containing protein</fullName>
    </submittedName>
</protein>
<reference evidence="3 4" key="1">
    <citation type="submission" date="2021-01" db="EMBL/GenBank/DDBJ databases">
        <title>Chryseolinea sp. Jin1 Genome sequencing and assembly.</title>
        <authorList>
            <person name="Kim I."/>
        </authorList>
    </citation>
    <scope>NUCLEOTIDE SEQUENCE [LARGE SCALE GENOMIC DNA]</scope>
    <source>
        <strain evidence="3 4">Jin1</strain>
    </source>
</reference>
<sequence>MKTLLISMLLVLAISPSFAQEVFSKSGEAIQGYDPVAYFKVGKPVKGKSEFSYQWKDATWHFASAQNLEAFKASPETFAPQFGGYCAYGVADGHKATTSPDAWTIVGDKLYLNYNKDVMALWRKDQPGFIQKANANWPTVKKEKD</sequence>
<feature type="domain" description="YHS" evidence="2">
    <location>
        <begin position="38"/>
        <end position="81"/>
    </location>
</feature>
<feature type="chain" id="PRO_5045126686" evidence="1">
    <location>
        <begin position="20"/>
        <end position="145"/>
    </location>
</feature>
<evidence type="ECO:0000313" key="3">
    <source>
        <dbReference type="EMBL" id="MBL0741925.1"/>
    </source>
</evidence>
<keyword evidence="4" id="KW-1185">Reference proteome</keyword>
<dbReference type="Proteomes" id="UP000613030">
    <property type="component" value="Unassembled WGS sequence"/>
</dbReference>
<dbReference type="InterPro" id="IPR007029">
    <property type="entry name" value="YHS_dom"/>
</dbReference>
<organism evidence="3 4">
    <name type="scientific">Chryseolinea lacunae</name>
    <dbReference type="NCBI Taxonomy" id="2801331"/>
    <lineage>
        <taxon>Bacteria</taxon>
        <taxon>Pseudomonadati</taxon>
        <taxon>Bacteroidota</taxon>
        <taxon>Cytophagia</taxon>
        <taxon>Cytophagales</taxon>
        <taxon>Fulvivirgaceae</taxon>
        <taxon>Chryseolinea</taxon>
    </lineage>
</organism>
<feature type="signal peptide" evidence="1">
    <location>
        <begin position="1"/>
        <end position="19"/>
    </location>
</feature>
<dbReference type="NCBIfam" id="NF041384">
    <property type="entry name" value="YHS_seleno_dom"/>
    <property type="match status" value="1"/>
</dbReference>
<name>A0ABS1KR28_9BACT</name>
<gene>
    <name evidence="3" type="ORF">JI741_11890</name>
</gene>
<dbReference type="Pfam" id="PF04945">
    <property type="entry name" value="YHS"/>
    <property type="match status" value="1"/>
</dbReference>
<accession>A0ABS1KR28</accession>
<evidence type="ECO:0000256" key="1">
    <source>
        <dbReference type="SAM" id="SignalP"/>
    </source>
</evidence>